<accession>A0AAV4KMR6</accession>
<reference evidence="3" key="3">
    <citation type="submission" date="2023-08" db="EMBL/GenBank/DDBJ databases">
        <authorList>
            <person name="Sun Q."/>
            <person name="Ohkuma M."/>
        </authorList>
    </citation>
    <scope>NUCLEOTIDE SEQUENCE</scope>
    <source>
        <strain evidence="3">JCM 4205</strain>
    </source>
</reference>
<dbReference type="EMBL" id="BMSJ01000004">
    <property type="protein sequence ID" value="GGR24533.1"/>
    <property type="molecule type" value="Genomic_DNA"/>
</dbReference>
<evidence type="ECO:0000313" key="6">
    <source>
        <dbReference type="Proteomes" id="UP000642014"/>
    </source>
</evidence>
<feature type="region of interest" description="Disordered" evidence="1">
    <location>
        <begin position="19"/>
        <end position="48"/>
    </location>
</feature>
<dbReference type="Pfam" id="PF09851">
    <property type="entry name" value="SHOCT"/>
    <property type="match status" value="1"/>
</dbReference>
<dbReference type="EMBL" id="CP023693">
    <property type="protein sequence ID" value="QEV31349.1"/>
    <property type="molecule type" value="Genomic_DNA"/>
</dbReference>
<reference evidence="3 6" key="1">
    <citation type="journal article" date="2014" name="Int. J. Syst. Evol. Microbiol.">
        <title>Complete genome sequence of Corynebacterium casei LMG S-19264T (=DSM 44701T), isolated from a smear-ripened cheese.</title>
        <authorList>
            <consortium name="US DOE Joint Genome Institute (JGI-PGF)"/>
            <person name="Walter F."/>
            <person name="Albersmeier A."/>
            <person name="Kalinowski J."/>
            <person name="Ruckert C."/>
        </authorList>
    </citation>
    <scope>NUCLEOTIDE SEQUENCE [LARGE SCALE GENOMIC DNA]</scope>
    <source>
        <strain evidence="3 6">JCM 4205</strain>
    </source>
</reference>
<name>A0AAV4KMR6_9ACTN</name>
<evidence type="ECO:0000313" key="5">
    <source>
        <dbReference type="Proteomes" id="UP000326029"/>
    </source>
</evidence>
<sequence length="95" mass="10396">MPGLLRGVARTAVISGTATAVSNRVSRRQAGRWAQQDEARAPRPVHEQAYEAAPPPAAVPMDAKISQLHELGRLRDQGVLTEEEFEAQKRRILAS</sequence>
<reference evidence="4 5" key="2">
    <citation type="submission" date="2017-09" db="EMBL/GenBank/DDBJ databases">
        <authorList>
            <person name="Lee N."/>
            <person name="Cho B.-K."/>
        </authorList>
    </citation>
    <scope>NUCLEOTIDE SEQUENCE [LARGE SCALE GENOMIC DNA]</scope>
    <source>
        <strain evidence="4 5">ATCC 19740</strain>
    </source>
</reference>
<dbReference type="GeneID" id="95452833"/>
<organism evidence="3 6">
    <name type="scientific">Streptomyces cinereoruber</name>
    <dbReference type="NCBI Taxonomy" id="67260"/>
    <lineage>
        <taxon>Bacteria</taxon>
        <taxon>Bacillati</taxon>
        <taxon>Actinomycetota</taxon>
        <taxon>Actinomycetes</taxon>
        <taxon>Kitasatosporales</taxon>
        <taxon>Streptomycetaceae</taxon>
        <taxon>Streptomyces</taxon>
    </lineage>
</organism>
<evidence type="ECO:0000256" key="1">
    <source>
        <dbReference type="SAM" id="MobiDB-lite"/>
    </source>
</evidence>
<dbReference type="Proteomes" id="UP000326029">
    <property type="component" value="Chromosome"/>
</dbReference>
<feature type="compositionally biased region" description="Basic and acidic residues" evidence="1">
    <location>
        <begin position="35"/>
        <end position="48"/>
    </location>
</feature>
<dbReference type="AlphaFoldDB" id="A0AAV4KMR6"/>
<evidence type="ECO:0000259" key="2">
    <source>
        <dbReference type="Pfam" id="PF09851"/>
    </source>
</evidence>
<keyword evidence="5" id="KW-1185">Reference proteome</keyword>
<gene>
    <name evidence="4" type="ORF">CP977_03520</name>
    <name evidence="3" type="ORF">GCM10010497_28470</name>
</gene>
<evidence type="ECO:0000313" key="4">
    <source>
        <dbReference type="EMBL" id="QEV31349.1"/>
    </source>
</evidence>
<dbReference type="InterPro" id="IPR018649">
    <property type="entry name" value="SHOCT"/>
</dbReference>
<proteinExistence type="predicted"/>
<dbReference type="Proteomes" id="UP000642014">
    <property type="component" value="Unassembled WGS sequence"/>
</dbReference>
<dbReference type="RefSeq" id="WP_062757388.1">
    <property type="nucleotide sequence ID" value="NZ_BMSJ01000004.1"/>
</dbReference>
<protein>
    <submittedName>
        <fullName evidence="4">SHOCT domain-containing protein</fullName>
    </submittedName>
</protein>
<evidence type="ECO:0000313" key="3">
    <source>
        <dbReference type="EMBL" id="GGR24533.1"/>
    </source>
</evidence>
<feature type="domain" description="SHOCT" evidence="2">
    <location>
        <begin position="67"/>
        <end position="93"/>
    </location>
</feature>